<name>A0AA37XH76_9MICO</name>
<reference evidence="4" key="1">
    <citation type="journal article" date="2014" name="Int. J. Syst. Evol. Microbiol.">
        <title>Complete genome sequence of Corynebacterium casei LMG S-19264T (=DSM 44701T), isolated from a smear-ripened cheese.</title>
        <authorList>
            <consortium name="US DOE Joint Genome Institute (JGI-PGF)"/>
            <person name="Walter F."/>
            <person name="Albersmeier A."/>
            <person name="Kalinowski J."/>
            <person name="Ruckert C."/>
        </authorList>
    </citation>
    <scope>NUCLEOTIDE SEQUENCE</scope>
    <source>
        <strain evidence="4">NBRC 112290</strain>
    </source>
</reference>
<feature type="domain" description="DUF7927" evidence="3">
    <location>
        <begin position="903"/>
        <end position="963"/>
    </location>
</feature>
<feature type="domain" description="DUF7927" evidence="3">
    <location>
        <begin position="757"/>
        <end position="899"/>
    </location>
</feature>
<evidence type="ECO:0000256" key="1">
    <source>
        <dbReference type="SAM" id="SignalP"/>
    </source>
</evidence>
<reference evidence="4" key="2">
    <citation type="submission" date="2023-02" db="EMBL/GenBank/DDBJ databases">
        <authorList>
            <person name="Sun Q."/>
            <person name="Mori K."/>
        </authorList>
    </citation>
    <scope>NUCLEOTIDE SEQUENCE</scope>
    <source>
        <strain evidence="4">NBRC 112290</strain>
    </source>
</reference>
<evidence type="ECO:0000313" key="4">
    <source>
        <dbReference type="EMBL" id="GMA33302.1"/>
    </source>
</evidence>
<feature type="domain" description="SpaA-like prealbumin fold" evidence="2">
    <location>
        <begin position="634"/>
        <end position="752"/>
    </location>
</feature>
<sequence>MPFLVVALVAVGSPAIALRFADATTAGTQTFPAVSQPIGTVVSTAAARTGTWSASGGTTVGVPGLLGTLPGSETAAWPWAGPGTTADHFRAAPTEPFPAAPVAQTFRASCGLLALSTTEFECLDTGTITLTFAEPVTDPLLSVAGLGGQESTLVALVLLTLSTSARLTIAGASDRGVPTTVTFGDLHSSNAPSGAPSLRVAGGRLEASAARASAACGALVSSLATGHAGCGRVRLVGTFTSVTFSVSASVSVSGLLSAGLTPGDTFHLSVALQDQPVPTASAVHRQTTPATAVTADLVAAATPAVVPSLGAVPLVPAATTLVGSTGWSLEGAGRRAVSSAGTVTLAADGVATFRPAAGFVGDAPALTYAVADEQRSTAAAPLTFRVEGPGSPLACATTMYQLGASGEVRALPFAAVGEQAAATSEPLLPAIAGTTQANALGVAADGSALMYVATRDGATVLSRYDTGSGLYSHTPVVAPDVLVAGAVSPVTGHFYYGGAAAGAPIYMVDAVSGDSFQVGTSPGAGVGNGDYAFTSAGDLHIVSDDVVTAVPVAALPTTAGTGPLAGTEVSRGQFAASNGIAFAPDGFLHVNNVGTAGAPSVLQRVDAVTGAVVGRATTSTFAAVDLGSCAPTRSIRVAKDVVARVRPTDQFTVSSALDASGDRALTATTSGATTGVQPVVAGPRIGQVGRTYHFSETGAGSPSADLSDYDPSWRCTDEDTGALLTEGSGSIGTYTVVDSSPLSVVCTVVNAPRPVAEVVKTVETGSATAGGGAVVAYVLTLTNDAATPALVDHDDVLDGVLDDADWPVGPGGDPVPPMVVAPGGADLEAVFLPAAQRVAVTGTLAPGSTATIRYEVRVRSWEDVVAGDGDAVLRNAVVRAGEQPPVLCEPHSSTCTETPLASYDLVKRANPVAGPPVDPGDRLTYEITVTSHERSTGPVTDVQIVDTLTEVLDHATLVAGSVALAVGASTQPLTVEPAYDPATQQWTLTTPAFTLPRGRRRR</sequence>
<feature type="signal peptide" evidence="1">
    <location>
        <begin position="1"/>
        <end position="17"/>
    </location>
</feature>
<evidence type="ECO:0000259" key="3">
    <source>
        <dbReference type="Pfam" id="PF25549"/>
    </source>
</evidence>
<keyword evidence="5" id="KW-1185">Reference proteome</keyword>
<proteinExistence type="predicted"/>
<dbReference type="SUPFAM" id="SSF63825">
    <property type="entry name" value="YWTD domain"/>
    <property type="match status" value="1"/>
</dbReference>
<dbReference type="Pfam" id="PF20674">
    <property type="entry name" value="SpaA_3"/>
    <property type="match status" value="1"/>
</dbReference>
<evidence type="ECO:0008006" key="6">
    <source>
        <dbReference type="Google" id="ProtNLM"/>
    </source>
</evidence>
<dbReference type="AlphaFoldDB" id="A0AA37XH76"/>
<dbReference type="InterPro" id="IPR048834">
    <property type="entry name" value="SpaA_pre-album"/>
</dbReference>
<keyword evidence="1" id="KW-0732">Signal</keyword>
<evidence type="ECO:0000313" key="5">
    <source>
        <dbReference type="Proteomes" id="UP001157161"/>
    </source>
</evidence>
<evidence type="ECO:0000259" key="2">
    <source>
        <dbReference type="Pfam" id="PF20674"/>
    </source>
</evidence>
<protein>
    <recommendedName>
        <fullName evidence="6">DUF11 domain-containing protein</fullName>
    </recommendedName>
</protein>
<accession>A0AA37XH76</accession>
<feature type="chain" id="PRO_5041402067" description="DUF11 domain-containing protein" evidence="1">
    <location>
        <begin position="18"/>
        <end position="1002"/>
    </location>
</feature>
<dbReference type="EMBL" id="BSUM01000001">
    <property type="protein sequence ID" value="GMA33302.1"/>
    <property type="molecule type" value="Genomic_DNA"/>
</dbReference>
<gene>
    <name evidence="4" type="ORF">GCM10025875_32940</name>
</gene>
<dbReference type="Pfam" id="PF25549">
    <property type="entry name" value="DUF7927"/>
    <property type="match status" value="2"/>
</dbReference>
<dbReference type="InterPro" id="IPR057687">
    <property type="entry name" value="DUF7927"/>
</dbReference>
<organism evidence="4 5">
    <name type="scientific">Litorihabitans aurantiacus</name>
    <dbReference type="NCBI Taxonomy" id="1930061"/>
    <lineage>
        <taxon>Bacteria</taxon>
        <taxon>Bacillati</taxon>
        <taxon>Actinomycetota</taxon>
        <taxon>Actinomycetes</taxon>
        <taxon>Micrococcales</taxon>
        <taxon>Beutenbergiaceae</taxon>
        <taxon>Litorihabitans</taxon>
    </lineage>
</organism>
<dbReference type="Proteomes" id="UP001157161">
    <property type="component" value="Unassembled WGS sequence"/>
</dbReference>
<comment type="caution">
    <text evidence="4">The sequence shown here is derived from an EMBL/GenBank/DDBJ whole genome shotgun (WGS) entry which is preliminary data.</text>
</comment>